<dbReference type="AlphaFoldDB" id="A0A2I0KL31"/>
<evidence type="ECO:0000313" key="7">
    <source>
        <dbReference type="EMBL" id="PKI69159.1"/>
    </source>
</evidence>
<evidence type="ECO:0000259" key="6">
    <source>
        <dbReference type="Pfam" id="PF08100"/>
    </source>
</evidence>
<dbReference type="Pfam" id="PF00891">
    <property type="entry name" value="Methyltransf_2"/>
    <property type="match status" value="2"/>
</dbReference>
<dbReference type="GO" id="GO:0032259">
    <property type="term" value="P:methylation"/>
    <property type="evidence" value="ECO:0007669"/>
    <property type="project" value="UniProtKB-KW"/>
</dbReference>
<reference evidence="7 8" key="1">
    <citation type="submission" date="2017-11" db="EMBL/GenBank/DDBJ databases">
        <title>De-novo sequencing of pomegranate (Punica granatum L.) genome.</title>
        <authorList>
            <person name="Akparov Z."/>
            <person name="Amiraslanov A."/>
            <person name="Hajiyeva S."/>
            <person name="Abbasov M."/>
            <person name="Kaur K."/>
            <person name="Hamwieh A."/>
            <person name="Solovyev V."/>
            <person name="Salamov A."/>
            <person name="Braich B."/>
            <person name="Kosarev P."/>
            <person name="Mahmoud A."/>
            <person name="Hajiyev E."/>
            <person name="Babayeva S."/>
            <person name="Izzatullayeva V."/>
            <person name="Mammadov A."/>
            <person name="Mammadov A."/>
            <person name="Sharifova S."/>
            <person name="Ojaghi J."/>
            <person name="Eynullazada K."/>
            <person name="Bayramov B."/>
            <person name="Abdulazimova A."/>
            <person name="Shahmuradov I."/>
        </authorList>
    </citation>
    <scope>NUCLEOTIDE SEQUENCE [LARGE SCALE GENOMIC DNA]</scope>
    <source>
        <strain evidence="8">cv. AG2017</strain>
        <tissue evidence="7">Leaf</tissue>
    </source>
</reference>
<sequence length="336" mass="37622">MESTNGEKTSDLRECQAQVLVWNQTLSYINSMSLKCAVELGIPDVIHDHGCPMTLPDLVSALGIPQARAGFLCRLMRMLTHSGFFALQTDQQPRDDGGEEEERPEACTLVANVVHPIIVQTFNGLSKWFHSDSPVTPFEMQHGRAYWDHFAREPHYNLIMNECMASDTSLLVSEIIDKCRISFELSSSVVDVGGGTGLLARRIADTFTHLEVTVLDLPHVWILHDWNDEEGVKILKRCKDAITSNGKDGGKVIVIDIVLDEKENKACSEMGLLFDMMMMAVVTGRERRKKEWAKLFLDAGFRKYGITPLVGPRCLIEVQLPGLSCWRRQGCSNVEG</sequence>
<dbReference type="PROSITE" id="PS51683">
    <property type="entry name" value="SAM_OMT_II"/>
    <property type="match status" value="1"/>
</dbReference>
<evidence type="ECO:0000256" key="1">
    <source>
        <dbReference type="ARBA" id="ARBA00022603"/>
    </source>
</evidence>
<dbReference type="SUPFAM" id="SSF46785">
    <property type="entry name" value="Winged helix' DNA-binding domain"/>
    <property type="match status" value="1"/>
</dbReference>
<dbReference type="InterPro" id="IPR001077">
    <property type="entry name" value="COMT_C"/>
</dbReference>
<organism evidence="7 8">
    <name type="scientific">Punica granatum</name>
    <name type="common">Pomegranate</name>
    <dbReference type="NCBI Taxonomy" id="22663"/>
    <lineage>
        <taxon>Eukaryota</taxon>
        <taxon>Viridiplantae</taxon>
        <taxon>Streptophyta</taxon>
        <taxon>Embryophyta</taxon>
        <taxon>Tracheophyta</taxon>
        <taxon>Spermatophyta</taxon>
        <taxon>Magnoliopsida</taxon>
        <taxon>eudicotyledons</taxon>
        <taxon>Gunneridae</taxon>
        <taxon>Pentapetalae</taxon>
        <taxon>rosids</taxon>
        <taxon>malvids</taxon>
        <taxon>Myrtales</taxon>
        <taxon>Lythraceae</taxon>
        <taxon>Punica</taxon>
    </lineage>
</organism>
<keyword evidence="8" id="KW-1185">Reference proteome</keyword>
<keyword evidence="3" id="KW-0949">S-adenosyl-L-methionine</keyword>
<dbReference type="STRING" id="22663.A0A2I0KL31"/>
<proteinExistence type="predicted"/>
<dbReference type="Gene3D" id="3.40.50.150">
    <property type="entry name" value="Vaccinia Virus protein VP39"/>
    <property type="match status" value="2"/>
</dbReference>
<dbReference type="PANTHER" id="PTHR11746">
    <property type="entry name" value="O-METHYLTRANSFERASE"/>
    <property type="match status" value="1"/>
</dbReference>
<dbReference type="InterPro" id="IPR036388">
    <property type="entry name" value="WH-like_DNA-bd_sf"/>
</dbReference>
<evidence type="ECO:0000256" key="4">
    <source>
        <dbReference type="PIRSR" id="PIRSR005739-1"/>
    </source>
</evidence>
<feature type="domain" description="O-methyltransferase dimerisation" evidence="6">
    <location>
        <begin position="22"/>
        <end position="92"/>
    </location>
</feature>
<dbReference type="Gene3D" id="1.10.10.10">
    <property type="entry name" value="Winged helix-like DNA-binding domain superfamily/Winged helix DNA-binding domain"/>
    <property type="match status" value="1"/>
</dbReference>
<evidence type="ECO:0008006" key="9">
    <source>
        <dbReference type="Google" id="ProtNLM"/>
    </source>
</evidence>
<dbReference type="Pfam" id="PF08100">
    <property type="entry name" value="Dimerisation"/>
    <property type="match status" value="1"/>
</dbReference>
<keyword evidence="1" id="KW-0489">Methyltransferase</keyword>
<evidence type="ECO:0000256" key="3">
    <source>
        <dbReference type="ARBA" id="ARBA00022691"/>
    </source>
</evidence>
<dbReference type="InterPro" id="IPR036390">
    <property type="entry name" value="WH_DNA-bd_sf"/>
</dbReference>
<dbReference type="Proteomes" id="UP000233551">
    <property type="component" value="Unassembled WGS sequence"/>
</dbReference>
<evidence type="ECO:0000259" key="5">
    <source>
        <dbReference type="Pfam" id="PF00891"/>
    </source>
</evidence>
<feature type="active site" description="Proton acceptor" evidence="4">
    <location>
        <position position="224"/>
    </location>
</feature>
<dbReference type="InterPro" id="IPR029063">
    <property type="entry name" value="SAM-dependent_MTases_sf"/>
</dbReference>
<evidence type="ECO:0000256" key="2">
    <source>
        <dbReference type="ARBA" id="ARBA00022679"/>
    </source>
</evidence>
<feature type="domain" description="O-methyltransferase C-terminal" evidence="5">
    <location>
        <begin position="123"/>
        <end position="220"/>
    </location>
</feature>
<protein>
    <recommendedName>
        <fullName evidence="9">Trans-resveratrol di-O-methyltransferase-like</fullName>
    </recommendedName>
</protein>
<dbReference type="GO" id="GO:0009717">
    <property type="term" value="P:isoflavonoid biosynthetic process"/>
    <property type="evidence" value="ECO:0007669"/>
    <property type="project" value="UniProtKB-ARBA"/>
</dbReference>
<dbReference type="InterPro" id="IPR016461">
    <property type="entry name" value="COMT-like"/>
</dbReference>
<dbReference type="SUPFAM" id="SSF53335">
    <property type="entry name" value="S-adenosyl-L-methionine-dependent methyltransferases"/>
    <property type="match status" value="1"/>
</dbReference>
<name>A0A2I0KL31_PUNGR</name>
<accession>A0A2I0KL31</accession>
<evidence type="ECO:0000313" key="8">
    <source>
        <dbReference type="Proteomes" id="UP000233551"/>
    </source>
</evidence>
<dbReference type="GO" id="GO:0008171">
    <property type="term" value="F:O-methyltransferase activity"/>
    <property type="evidence" value="ECO:0007669"/>
    <property type="project" value="InterPro"/>
</dbReference>
<dbReference type="GO" id="GO:0008757">
    <property type="term" value="F:S-adenosylmethionine-dependent methyltransferase activity"/>
    <property type="evidence" value="ECO:0007669"/>
    <property type="project" value="UniProtKB-ARBA"/>
</dbReference>
<keyword evidence="2" id="KW-0808">Transferase</keyword>
<dbReference type="InterPro" id="IPR012967">
    <property type="entry name" value="COMT_dimerisation"/>
</dbReference>
<comment type="caution">
    <text evidence="7">The sequence shown here is derived from an EMBL/GenBank/DDBJ whole genome shotgun (WGS) entry which is preliminary data.</text>
</comment>
<dbReference type="EMBL" id="PGOL01000520">
    <property type="protein sequence ID" value="PKI69159.1"/>
    <property type="molecule type" value="Genomic_DNA"/>
</dbReference>
<gene>
    <name evidence="7" type="ORF">CRG98_010426</name>
</gene>
<dbReference type="PIRSF" id="PIRSF005739">
    <property type="entry name" value="O-mtase"/>
    <property type="match status" value="1"/>
</dbReference>
<dbReference type="GO" id="GO:0046983">
    <property type="term" value="F:protein dimerization activity"/>
    <property type="evidence" value="ECO:0007669"/>
    <property type="project" value="InterPro"/>
</dbReference>
<dbReference type="FunFam" id="1.10.10.10:FF:000213">
    <property type="entry name" value="Coniferyl alcohol 9-O-methyltransferase"/>
    <property type="match status" value="1"/>
</dbReference>
<feature type="domain" description="O-methyltransferase C-terminal" evidence="5">
    <location>
        <begin position="221"/>
        <end position="302"/>
    </location>
</feature>